<sequence>MSITVRDIHGSESPRESLQPKVHRSRTWSTTEPARPFFGTYDMTTAHRRGGPTAPGVPTADREAGPAPAQRCRPLSGTGAPMGTADPHGGQGDAGD</sequence>
<reference evidence="3" key="1">
    <citation type="submission" date="2008-12" db="EMBL/GenBank/DDBJ databases">
        <title>Annotation of Streptomyces ghanaensis ATCC 14672.</title>
        <authorList>
            <consortium name="The Broad Institute Genome Sequencing Platform"/>
            <consortium name="Broad Institute Microbial Sequencing Center"/>
            <person name="Fischbach M."/>
            <person name="Ward D."/>
            <person name="Young S."/>
            <person name="Kodira C.D."/>
            <person name="Zeng Q."/>
            <person name="Koehrsen M."/>
            <person name="Godfrey P."/>
            <person name="Alvarado L."/>
            <person name="Berlin A.M."/>
            <person name="Borenstein D."/>
            <person name="Chen Z."/>
            <person name="Engels R."/>
            <person name="Freedman E."/>
            <person name="Gellesch M."/>
            <person name="Goldberg J."/>
            <person name="Griggs A."/>
            <person name="Gujja S."/>
            <person name="Heiman D.I."/>
            <person name="Hepburn T.A."/>
            <person name="Howarth C."/>
            <person name="Jen D."/>
            <person name="Larson L."/>
            <person name="Lewis B."/>
            <person name="Mehta T."/>
            <person name="Park D."/>
            <person name="Pearson M."/>
            <person name="Roberts A."/>
            <person name="Saif S."/>
            <person name="Shea T.D."/>
            <person name="Shenoy N."/>
            <person name="Sisk P."/>
            <person name="Stolte C."/>
            <person name="Sykes S.N."/>
            <person name="Walk T."/>
            <person name="White J."/>
            <person name="Yandava C."/>
            <person name="Straight P."/>
            <person name="Clardy J."/>
            <person name="Hung D."/>
            <person name="Kolter R."/>
            <person name="Mekalanos J."/>
            <person name="Walker S."/>
            <person name="Walsh C.T."/>
            <person name="Wieland B.L.C."/>
            <person name="Ilzarbe M."/>
            <person name="Galagan J."/>
            <person name="Nusbaum C."/>
            <person name="Birren B."/>
        </authorList>
    </citation>
    <scope>NUCLEOTIDE SEQUENCE [LARGE SCALE GENOMIC DNA]</scope>
    <source>
        <strain evidence="3">ATCC 14672 / DSM 40746 / JCM 4963 / KCTC 9882 / NRRL B-12104 / FH 1290</strain>
    </source>
</reference>
<dbReference type="AlphaFoldDB" id="D5ZYB8"/>
<feature type="region of interest" description="Disordered" evidence="1">
    <location>
        <begin position="1"/>
        <end position="96"/>
    </location>
</feature>
<protein>
    <submittedName>
        <fullName evidence="2">Predicted protein</fullName>
    </submittedName>
</protein>
<organism evidence="2 3">
    <name type="scientific">Streptomyces viridosporus (strain ATCC 14672 / DSM 40746 / JCM 4963 / KCTC 9882 / NRRL B-12104 / FH 1290)</name>
    <name type="common">Streptomyces ghanaensis</name>
    <dbReference type="NCBI Taxonomy" id="566461"/>
    <lineage>
        <taxon>Bacteria</taxon>
        <taxon>Bacillati</taxon>
        <taxon>Actinomycetota</taxon>
        <taxon>Actinomycetes</taxon>
        <taxon>Kitasatosporales</taxon>
        <taxon>Streptomycetaceae</taxon>
        <taxon>Streptomyces</taxon>
    </lineage>
</organism>
<dbReference type="EMBL" id="DS999641">
    <property type="protein sequence ID" value="EFE71116.2"/>
    <property type="molecule type" value="Genomic_DNA"/>
</dbReference>
<evidence type="ECO:0000256" key="1">
    <source>
        <dbReference type="SAM" id="MobiDB-lite"/>
    </source>
</evidence>
<evidence type="ECO:0000313" key="3">
    <source>
        <dbReference type="Proteomes" id="UP000003824"/>
    </source>
</evidence>
<dbReference type="Proteomes" id="UP000003824">
    <property type="component" value="Unassembled WGS sequence"/>
</dbReference>
<proteinExistence type="predicted"/>
<feature type="compositionally biased region" description="Basic and acidic residues" evidence="1">
    <location>
        <begin position="1"/>
        <end position="15"/>
    </location>
</feature>
<evidence type="ECO:0000313" key="2">
    <source>
        <dbReference type="EMBL" id="EFE71116.2"/>
    </source>
</evidence>
<gene>
    <name evidence="2" type="ORF">SSFG_06356</name>
</gene>
<accession>D5ZYB8</accession>
<name>D5ZYB8_STRV1</name>